<dbReference type="KEGG" id="ngr:NAEGRDRAFT_50234"/>
<evidence type="ECO:0000256" key="1">
    <source>
        <dbReference type="SAM" id="MobiDB-lite"/>
    </source>
</evidence>
<feature type="region of interest" description="Disordered" evidence="1">
    <location>
        <begin position="17"/>
        <end position="80"/>
    </location>
</feature>
<organism evidence="3">
    <name type="scientific">Naegleria gruberi</name>
    <name type="common">Amoeba</name>
    <dbReference type="NCBI Taxonomy" id="5762"/>
    <lineage>
        <taxon>Eukaryota</taxon>
        <taxon>Discoba</taxon>
        <taxon>Heterolobosea</taxon>
        <taxon>Tetramitia</taxon>
        <taxon>Eutetramitia</taxon>
        <taxon>Vahlkampfiidae</taxon>
        <taxon>Naegleria</taxon>
    </lineage>
</organism>
<name>D2VK80_NAEGR</name>
<evidence type="ECO:0000313" key="3">
    <source>
        <dbReference type="Proteomes" id="UP000006671"/>
    </source>
</evidence>
<proteinExistence type="predicted"/>
<accession>D2VK80</accession>
<feature type="compositionally biased region" description="Low complexity" evidence="1">
    <location>
        <begin position="99"/>
        <end position="111"/>
    </location>
</feature>
<keyword evidence="3" id="KW-1185">Reference proteome</keyword>
<dbReference type="AlphaFoldDB" id="D2VK80"/>
<feature type="compositionally biased region" description="Polar residues" evidence="1">
    <location>
        <begin position="136"/>
        <end position="152"/>
    </location>
</feature>
<reference evidence="2 3" key="1">
    <citation type="journal article" date="2010" name="Cell">
        <title>The genome of Naegleria gruberi illuminates early eukaryotic versatility.</title>
        <authorList>
            <person name="Fritz-Laylin L.K."/>
            <person name="Prochnik S.E."/>
            <person name="Ginger M.L."/>
            <person name="Dacks J.B."/>
            <person name="Carpenter M.L."/>
            <person name="Field M.C."/>
            <person name="Kuo A."/>
            <person name="Paredez A."/>
            <person name="Chapman J."/>
            <person name="Pham J."/>
            <person name="Shu S."/>
            <person name="Neupane R."/>
            <person name="Cipriano M."/>
            <person name="Mancuso J."/>
            <person name="Tu H."/>
            <person name="Salamov A."/>
            <person name="Lindquist E."/>
            <person name="Shapiro H."/>
            <person name="Lucas S."/>
            <person name="Grigoriev I.V."/>
            <person name="Cande W.Z."/>
            <person name="Fulton C."/>
            <person name="Rokhsar D.S."/>
            <person name="Dawson S.C."/>
        </authorList>
    </citation>
    <scope>NUCLEOTIDE SEQUENCE [LARGE SCALE GENOMIC DNA]</scope>
    <source>
        <strain evidence="2 3">NEG-M</strain>
    </source>
</reference>
<gene>
    <name evidence="2" type="ORF">NAEGRDRAFT_50234</name>
</gene>
<dbReference type="Proteomes" id="UP000006671">
    <property type="component" value="Unassembled WGS sequence"/>
</dbReference>
<feature type="compositionally biased region" description="Basic and acidic residues" evidence="1">
    <location>
        <begin position="112"/>
        <end position="135"/>
    </location>
</feature>
<sequence length="464" mass="52928">MRIQKFPSSSVEFEQRNFEFNNSSKAMRGSSNSLSSREDSSKLPVQKQSKDEQLNFHYIGEEDEENDEKESLSFMLDEDEDMEVMSVNDQAQSLNELGSTSSSRNSFSSAKSNHELTLSRDSMPLKKQRERDLRDSISSNQSIGGKSGNSSHESLKSSPRYVEKQGSTRPARIAEYIKRFRTAPPTKRTERKGLDDLDNLGKLDTNIILDEILPSRKKKASNFKQGDNSIKESIDSIDAIDFDIKEISRMALESTEVKNLDSIISNSVSTEKSNILIDSGDDHLDEMFRQSVLSRLQSIGLHESYLNPNSYEIIGDEKNDVFNKVEELMKERNLVEQMLIRDNMLTKQGMENKPLTSSIAGLSEMPVTQSLESLDELPFESKQIQFIDEEEIETKLGLEKSSCSISSYKENSSNLQEDFLVTIDINDDDNELFMNDYICQNLKLKIDQLRQQLSEVERKYSLLE</sequence>
<evidence type="ECO:0000313" key="2">
    <source>
        <dbReference type="EMBL" id="EFC42902.1"/>
    </source>
</evidence>
<dbReference type="VEuPathDB" id="AmoebaDB:NAEGRDRAFT_50234"/>
<dbReference type="InParanoid" id="D2VK80"/>
<dbReference type="RefSeq" id="XP_002675646.1">
    <property type="nucleotide sequence ID" value="XM_002675600.1"/>
</dbReference>
<dbReference type="GeneID" id="8862893"/>
<dbReference type="EMBL" id="GG738877">
    <property type="protein sequence ID" value="EFC42902.1"/>
    <property type="molecule type" value="Genomic_DNA"/>
</dbReference>
<protein>
    <submittedName>
        <fullName evidence="2">Predicted protein</fullName>
    </submittedName>
</protein>
<feature type="region of interest" description="Disordered" evidence="1">
    <location>
        <begin position="95"/>
        <end position="168"/>
    </location>
</feature>